<evidence type="ECO:0000256" key="4">
    <source>
        <dbReference type="ARBA" id="ARBA00022679"/>
    </source>
</evidence>
<comment type="similarity">
    <text evidence="2">Belongs to the UDPGP type 1 family.</text>
</comment>
<protein>
    <recommendedName>
        <fullName evidence="3">UDP-N-acetylglucosamine diphosphorylase</fullName>
        <ecNumber evidence="3">2.7.7.23</ecNumber>
    </recommendedName>
</protein>
<keyword evidence="7" id="KW-1185">Reference proteome</keyword>
<evidence type="ECO:0000256" key="6">
    <source>
        <dbReference type="ARBA" id="ARBA00048493"/>
    </source>
</evidence>
<dbReference type="InterPro" id="IPR029044">
    <property type="entry name" value="Nucleotide-diphossugar_trans"/>
</dbReference>
<dbReference type="Pfam" id="PF01704">
    <property type="entry name" value="UDPGP"/>
    <property type="match status" value="1"/>
</dbReference>
<dbReference type="GO" id="GO:0006048">
    <property type="term" value="P:UDP-N-acetylglucosamine biosynthetic process"/>
    <property type="evidence" value="ECO:0007669"/>
    <property type="project" value="TreeGrafter"/>
</dbReference>
<keyword evidence="5" id="KW-0548">Nucleotidyltransferase</keyword>
<dbReference type="WBParaSite" id="PTRK_0001209600.1">
    <property type="protein sequence ID" value="PTRK_0001209600.1"/>
    <property type="gene ID" value="PTRK_0001209600"/>
</dbReference>
<evidence type="ECO:0000256" key="5">
    <source>
        <dbReference type="ARBA" id="ARBA00022695"/>
    </source>
</evidence>
<comment type="catalytic activity">
    <reaction evidence="6">
        <text>N-acetyl-alpha-D-glucosamine 1-phosphate + UTP + H(+) = UDP-N-acetyl-alpha-D-glucosamine + diphosphate</text>
        <dbReference type="Rhea" id="RHEA:13509"/>
        <dbReference type="ChEBI" id="CHEBI:15378"/>
        <dbReference type="ChEBI" id="CHEBI:33019"/>
        <dbReference type="ChEBI" id="CHEBI:46398"/>
        <dbReference type="ChEBI" id="CHEBI:57705"/>
        <dbReference type="ChEBI" id="CHEBI:57776"/>
        <dbReference type="EC" id="2.7.7.23"/>
    </reaction>
</comment>
<dbReference type="SUPFAM" id="SSF53448">
    <property type="entry name" value="Nucleotide-diphospho-sugar transferases"/>
    <property type="match status" value="1"/>
</dbReference>
<evidence type="ECO:0000313" key="7">
    <source>
        <dbReference type="Proteomes" id="UP000038045"/>
    </source>
</evidence>
<dbReference type="InterPro" id="IPR002618">
    <property type="entry name" value="UDPGP_fam"/>
</dbReference>
<dbReference type="Gene3D" id="3.90.550.10">
    <property type="entry name" value="Spore Coat Polysaccharide Biosynthesis Protein SpsA, Chain A"/>
    <property type="match status" value="1"/>
</dbReference>
<comment type="pathway">
    <text evidence="1">Nucleotide-sugar biosynthesis; UDP-N-acetyl-alpha-D-glucosamine biosynthesis; UDP-N-acetyl-alpha-D-glucosamine from N-acetyl-alpha-D-glucosamine 1-phosphate: step 1/1.</text>
</comment>
<evidence type="ECO:0000256" key="2">
    <source>
        <dbReference type="ARBA" id="ARBA00010401"/>
    </source>
</evidence>
<keyword evidence="4" id="KW-0808">Transferase</keyword>
<organism evidence="7 8">
    <name type="scientific">Parastrongyloides trichosuri</name>
    <name type="common">Possum-specific nematode worm</name>
    <dbReference type="NCBI Taxonomy" id="131310"/>
    <lineage>
        <taxon>Eukaryota</taxon>
        <taxon>Metazoa</taxon>
        <taxon>Ecdysozoa</taxon>
        <taxon>Nematoda</taxon>
        <taxon>Chromadorea</taxon>
        <taxon>Rhabditida</taxon>
        <taxon>Tylenchina</taxon>
        <taxon>Panagrolaimomorpha</taxon>
        <taxon>Strongyloidoidea</taxon>
        <taxon>Strongyloididae</taxon>
        <taxon>Parastrongyloides</taxon>
    </lineage>
</organism>
<reference evidence="8" key="1">
    <citation type="submission" date="2017-02" db="UniProtKB">
        <authorList>
            <consortium name="WormBaseParasite"/>
        </authorList>
    </citation>
    <scope>IDENTIFICATION</scope>
</reference>
<dbReference type="AlphaFoldDB" id="A0A0N4ZU31"/>
<evidence type="ECO:0000313" key="8">
    <source>
        <dbReference type="WBParaSite" id="PTRK_0001209600.1"/>
    </source>
</evidence>
<dbReference type="GO" id="GO:0003977">
    <property type="term" value="F:UDP-N-acetylglucosamine diphosphorylase activity"/>
    <property type="evidence" value="ECO:0007669"/>
    <property type="project" value="UniProtKB-EC"/>
</dbReference>
<dbReference type="PANTHER" id="PTHR11952:SF2">
    <property type="entry name" value="LD24639P"/>
    <property type="match status" value="1"/>
</dbReference>
<evidence type="ECO:0000256" key="1">
    <source>
        <dbReference type="ARBA" id="ARBA00005208"/>
    </source>
</evidence>
<dbReference type="PANTHER" id="PTHR11952">
    <property type="entry name" value="UDP- GLUCOSE PYROPHOSPHORYLASE"/>
    <property type="match status" value="1"/>
</dbReference>
<dbReference type="InterPro" id="IPR039741">
    <property type="entry name" value="UDP-sugar_pyrophosphorylase"/>
</dbReference>
<proteinExistence type="inferred from homology"/>
<name>A0A0N4ZU31_PARTI</name>
<evidence type="ECO:0000256" key="3">
    <source>
        <dbReference type="ARBA" id="ARBA00012457"/>
    </source>
</evidence>
<accession>A0A0N4ZU31</accession>
<dbReference type="Proteomes" id="UP000038045">
    <property type="component" value="Unplaced"/>
</dbReference>
<sequence>MTLFSNIDDDAVVKAKDVYSKIKNIEKSKLNFDKIVSFPKFETFPNISVGLKAIANGEVGLMILSGGQGSRLGIPHAKGVIDLKLGLSPGKDGTLSYFGKRIQGLERMCQRELNLDKLPQIPVVVMTSSSTHEEIEKFFNDHIFKDNILKKDQVIIEPQLNIPCLDMSGNVIKKSSTEAQVSPNGNGGFLDCLKKCDDFLRRKGIKYIHVIAVDNCLSKVCDPSAIGCMVAEGADILNKVVKRRSAFESCGVMVKIFGDDGSDKAKIIEYSEMPKEVGQSVLENGELKFPYANICSHYFNVDWLRTLYDVELPYHEAIKKIPYYDEVKGELINVDKPNGIKLEKFIFDVFNYANKVLMIEVPRSEEFSPIKNADSVGVDCISSAVEALGELTKKWMFKNNLNESYDKWLHNHKIDRFFIDPRLTYDGEGPVFKVLGEIFESGTKGPEELTYEFLCSKIFIN</sequence>
<dbReference type="STRING" id="131310.A0A0N4ZU31"/>
<dbReference type="EC" id="2.7.7.23" evidence="3"/>